<name>A0ABD1YD01_9MARC</name>
<dbReference type="AlphaFoldDB" id="A0ABD1YD01"/>
<dbReference type="Proteomes" id="UP001605036">
    <property type="component" value="Unassembled WGS sequence"/>
</dbReference>
<gene>
    <name evidence="2" type="ORF">R1flu_013307</name>
</gene>
<dbReference type="EMBL" id="JBHFFA010000004">
    <property type="protein sequence ID" value="KAL2628621.1"/>
    <property type="molecule type" value="Genomic_DNA"/>
</dbReference>
<reference evidence="2 3" key="1">
    <citation type="submission" date="2024-09" db="EMBL/GenBank/DDBJ databases">
        <title>Chromosome-scale assembly of Riccia fluitans.</title>
        <authorList>
            <person name="Paukszto L."/>
            <person name="Sawicki J."/>
            <person name="Karawczyk K."/>
            <person name="Piernik-Szablinska J."/>
            <person name="Szczecinska M."/>
            <person name="Mazdziarz M."/>
        </authorList>
    </citation>
    <scope>NUCLEOTIDE SEQUENCE [LARGE SCALE GENOMIC DNA]</scope>
    <source>
        <strain evidence="2">Rf_01</strain>
        <tissue evidence="2">Aerial parts of the thallus</tissue>
    </source>
</reference>
<proteinExistence type="predicted"/>
<sequence>MLERKHRYNCDGQRLREACHGVSSHRSQGFAQTDESSTVTETGQTFARKASKKVDPRTNRVKSECSCGLLKK</sequence>
<evidence type="ECO:0000313" key="3">
    <source>
        <dbReference type="Proteomes" id="UP001605036"/>
    </source>
</evidence>
<evidence type="ECO:0000313" key="2">
    <source>
        <dbReference type="EMBL" id="KAL2628621.1"/>
    </source>
</evidence>
<keyword evidence="3" id="KW-1185">Reference proteome</keyword>
<accession>A0ABD1YD01</accession>
<comment type="caution">
    <text evidence="2">The sequence shown here is derived from an EMBL/GenBank/DDBJ whole genome shotgun (WGS) entry which is preliminary data.</text>
</comment>
<feature type="compositionally biased region" description="Polar residues" evidence="1">
    <location>
        <begin position="24"/>
        <end position="45"/>
    </location>
</feature>
<feature type="region of interest" description="Disordered" evidence="1">
    <location>
        <begin position="23"/>
        <end position="55"/>
    </location>
</feature>
<organism evidence="2 3">
    <name type="scientific">Riccia fluitans</name>
    <dbReference type="NCBI Taxonomy" id="41844"/>
    <lineage>
        <taxon>Eukaryota</taxon>
        <taxon>Viridiplantae</taxon>
        <taxon>Streptophyta</taxon>
        <taxon>Embryophyta</taxon>
        <taxon>Marchantiophyta</taxon>
        <taxon>Marchantiopsida</taxon>
        <taxon>Marchantiidae</taxon>
        <taxon>Marchantiales</taxon>
        <taxon>Ricciaceae</taxon>
        <taxon>Riccia</taxon>
    </lineage>
</organism>
<evidence type="ECO:0000256" key="1">
    <source>
        <dbReference type="SAM" id="MobiDB-lite"/>
    </source>
</evidence>
<protein>
    <submittedName>
        <fullName evidence="2">Uncharacterized protein</fullName>
    </submittedName>
</protein>